<gene>
    <name evidence="5" type="primary">cpoB_1</name>
    <name evidence="2" type="synonym">cpoB</name>
    <name evidence="5" type="ORF">SIID45300_00041</name>
</gene>
<dbReference type="PROSITE" id="PS51257">
    <property type="entry name" value="PROKAR_LIPOPROTEIN"/>
    <property type="match status" value="1"/>
</dbReference>
<protein>
    <recommendedName>
        <fullName evidence="2">Cell division coordinator CpoB</fullName>
    </recommendedName>
</protein>
<name>A0ABQ0C4D5_9PROT</name>
<sequence length="321" mass="33945">MRIAVTESRRALARRARLMILCGTFSLIAGCGGLGAPPEADGEPPPKPVRASDVAARLDQSEQNQRNALADLNNRLALLEKQIGQLQGSVEEVRHDGKKLNERVEQVSHAEAKAQAAASVQPPAVTEPAATQAAAPTPVVAPPSASTAAAPAPATPAAPAAPAAAPAKPAPTAPAAAPAKPPSAAATQATNSSNPKEAYEAAFQLLKEKQYDAAKTGFQNFLKNHPKDGTADNAQYWLGELHYVQRQFPEALMAFNQVLLRWPNSAKVPDSLLKIGFSFYELNDLENANTSLQRLVKDFPTSPSASLAKPRLAQIKQKLGR</sequence>
<keyword evidence="1 2" id="KW-0732">Signal</keyword>
<keyword evidence="2" id="KW-0131">Cell cycle</keyword>
<feature type="compositionally biased region" description="Low complexity" evidence="3">
    <location>
        <begin position="113"/>
        <end position="167"/>
    </location>
</feature>
<evidence type="ECO:0000313" key="5">
    <source>
        <dbReference type="EMBL" id="GAB0055746.1"/>
    </source>
</evidence>
<dbReference type="InterPro" id="IPR011990">
    <property type="entry name" value="TPR-like_helical_dom_sf"/>
</dbReference>
<evidence type="ECO:0000256" key="2">
    <source>
        <dbReference type="HAMAP-Rule" id="MF_02066"/>
    </source>
</evidence>
<evidence type="ECO:0000313" key="6">
    <source>
        <dbReference type="Proteomes" id="UP001628193"/>
    </source>
</evidence>
<evidence type="ECO:0000256" key="1">
    <source>
        <dbReference type="ARBA" id="ARBA00022729"/>
    </source>
</evidence>
<dbReference type="Pfam" id="PF13525">
    <property type="entry name" value="YfiO"/>
    <property type="match status" value="1"/>
</dbReference>
<feature type="region of interest" description="Disordered" evidence="3">
    <location>
        <begin position="106"/>
        <end position="196"/>
    </location>
</feature>
<keyword evidence="6" id="KW-1185">Reference proteome</keyword>
<dbReference type="GO" id="GO:0051301">
    <property type="term" value="P:cell division"/>
    <property type="evidence" value="ECO:0007669"/>
    <property type="project" value="UniProtKB-KW"/>
</dbReference>
<proteinExistence type="inferred from homology"/>
<dbReference type="HAMAP" id="MF_02066">
    <property type="entry name" value="CpoB"/>
    <property type="match status" value="1"/>
</dbReference>
<dbReference type="InterPro" id="IPR014162">
    <property type="entry name" value="CpoB_C"/>
</dbReference>
<dbReference type="InterPro" id="IPR034706">
    <property type="entry name" value="CpoB"/>
</dbReference>
<reference evidence="5 6" key="1">
    <citation type="submission" date="2024-09" db="EMBL/GenBank/DDBJ databases">
        <title>Draft genome sequence of Candidatus Magnetaquicoccaceae bacterium FCR-1.</title>
        <authorList>
            <person name="Shimoshige H."/>
            <person name="Shimamura S."/>
            <person name="Taoka A."/>
            <person name="Kobayashi H."/>
            <person name="Maekawa T."/>
        </authorList>
    </citation>
    <scope>NUCLEOTIDE SEQUENCE [LARGE SCALE GENOMIC DNA]</scope>
    <source>
        <strain evidence="5 6">FCR-1</strain>
    </source>
</reference>
<dbReference type="EMBL" id="BAAFGK010000001">
    <property type="protein sequence ID" value="GAB0055746.1"/>
    <property type="molecule type" value="Genomic_DNA"/>
</dbReference>
<comment type="subcellular location">
    <subcellularLocation>
        <location evidence="2">Periplasm</location>
    </subcellularLocation>
</comment>
<dbReference type="Proteomes" id="UP001628193">
    <property type="component" value="Unassembled WGS sequence"/>
</dbReference>
<comment type="similarity">
    <text evidence="2">Belongs to the CpoB family.</text>
</comment>
<comment type="function">
    <text evidence="2">Mediates coordination of peptidoglycan synthesis and outer membrane constriction during cell division.</text>
</comment>
<dbReference type="Gene3D" id="1.25.40.10">
    <property type="entry name" value="Tetratricopeptide repeat domain"/>
    <property type="match status" value="1"/>
</dbReference>
<evidence type="ECO:0000259" key="4">
    <source>
        <dbReference type="Pfam" id="PF13525"/>
    </source>
</evidence>
<keyword evidence="2 5" id="KW-0132">Cell division</keyword>
<feature type="region of interest" description="Disordered" evidence="3">
    <location>
        <begin position="36"/>
        <end position="57"/>
    </location>
</feature>
<dbReference type="RefSeq" id="WP_420903458.1">
    <property type="nucleotide sequence ID" value="NZ_BAAFGK010000001.1"/>
</dbReference>
<organism evidence="5 6">
    <name type="scientific">Candidatus Magnetaquiglobus chichijimensis</name>
    <dbReference type="NCBI Taxonomy" id="3141448"/>
    <lineage>
        <taxon>Bacteria</taxon>
        <taxon>Pseudomonadati</taxon>
        <taxon>Pseudomonadota</taxon>
        <taxon>Magnetococcia</taxon>
        <taxon>Magnetococcales</taxon>
        <taxon>Candidatus Magnetaquicoccaceae</taxon>
        <taxon>Candidatus Magnetaquiglobus</taxon>
    </lineage>
</organism>
<dbReference type="InterPro" id="IPR039565">
    <property type="entry name" value="BamD-like"/>
</dbReference>
<dbReference type="NCBIfam" id="TIGR02795">
    <property type="entry name" value="tol_pal_ybgF"/>
    <property type="match status" value="1"/>
</dbReference>
<feature type="compositionally biased region" description="Low complexity" evidence="3">
    <location>
        <begin position="173"/>
        <end position="195"/>
    </location>
</feature>
<dbReference type="SUPFAM" id="SSF48452">
    <property type="entry name" value="TPR-like"/>
    <property type="match status" value="1"/>
</dbReference>
<keyword evidence="2" id="KW-0574">Periplasm</keyword>
<feature type="domain" description="Outer membrane lipoprotein BamD-like" evidence="4">
    <location>
        <begin position="194"/>
        <end position="320"/>
    </location>
</feature>
<comment type="caution">
    <text evidence="5">The sequence shown here is derived from an EMBL/GenBank/DDBJ whole genome shotgun (WGS) entry which is preliminary data.</text>
</comment>
<accession>A0ABQ0C4D5</accession>
<evidence type="ECO:0000256" key="3">
    <source>
        <dbReference type="SAM" id="MobiDB-lite"/>
    </source>
</evidence>